<dbReference type="SMART" id="SM00653">
    <property type="entry name" value="eIF2B_5"/>
    <property type="match status" value="1"/>
</dbReference>
<dbReference type="EMBL" id="KL367531">
    <property type="protein sequence ID" value="KFD65881.1"/>
    <property type="molecule type" value="Genomic_DNA"/>
</dbReference>
<dbReference type="Pfam" id="PF01873">
    <property type="entry name" value="eIF-5_eIF-2B"/>
    <property type="match status" value="1"/>
</dbReference>
<evidence type="ECO:0000259" key="7">
    <source>
        <dbReference type="SMART" id="SM00653"/>
    </source>
</evidence>
<evidence type="ECO:0000256" key="3">
    <source>
        <dbReference type="ARBA" id="ARBA00022917"/>
    </source>
</evidence>
<sequence length="243" mass="27100">MDKEQLAFDPGMKKKKKKKELILEPAENVQATVEEEPPALDDFSKLKKKKKKPQLNLETVEATDGAAGSAAAADGTVETCSLYSYEQLLQRVYAIMREKNPDLVTGEKKKFVMKPPEVLRVGSKKTAFANFAEICRLLKRTPKHVLAFLLAELGTSGSIDGNDQLIMKGRFQQKHFESVLRKYIKEYVTCHTCKSADTVLDKDTRLFFLQCQTCGSRCSVATIKSGFQAVTTRRAQTRAATGV</sequence>
<evidence type="ECO:0000256" key="6">
    <source>
        <dbReference type="SAM" id="MobiDB-lite"/>
    </source>
</evidence>
<keyword evidence="10" id="KW-1185">Reference proteome</keyword>
<dbReference type="GO" id="GO:0003743">
    <property type="term" value="F:translation initiation factor activity"/>
    <property type="evidence" value="ECO:0007669"/>
    <property type="project" value="UniProtKB-KW"/>
</dbReference>
<dbReference type="InterPro" id="IPR045196">
    <property type="entry name" value="IF2/IF5"/>
</dbReference>
<gene>
    <name evidence="8" type="ORF">M513_07035</name>
    <name evidence="9" type="ORF">M514_07035</name>
</gene>
<keyword evidence="3" id="KW-0648">Protein biosynthesis</keyword>
<reference evidence="9 10" key="1">
    <citation type="journal article" date="2014" name="Nat. Genet.">
        <title>Genome and transcriptome of the porcine whipworm Trichuris suis.</title>
        <authorList>
            <person name="Jex A.R."/>
            <person name="Nejsum P."/>
            <person name="Schwarz E.M."/>
            <person name="Hu L."/>
            <person name="Young N.D."/>
            <person name="Hall R.S."/>
            <person name="Korhonen P.K."/>
            <person name="Liao S."/>
            <person name="Thamsborg S."/>
            <person name="Xia J."/>
            <person name="Xu P."/>
            <person name="Wang S."/>
            <person name="Scheerlinck J.P."/>
            <person name="Hofmann A."/>
            <person name="Sternberg P.W."/>
            <person name="Wang J."/>
            <person name="Gasser R.B."/>
        </authorList>
    </citation>
    <scope>NUCLEOTIDE SEQUENCE [LARGE SCALE GENOMIC DNA]</scope>
    <source>
        <strain evidence="9">DCEP-RM93F</strain>
        <strain evidence="8">DCEP-RM93M</strain>
    </source>
</reference>
<dbReference type="Proteomes" id="UP000030764">
    <property type="component" value="Unassembled WGS sequence"/>
</dbReference>
<accession>A0A085N8T5</accession>
<dbReference type="Gene3D" id="3.30.30.170">
    <property type="match status" value="1"/>
</dbReference>
<proteinExistence type="inferred from homology"/>
<feature type="region of interest" description="Disordered" evidence="6">
    <location>
        <begin position="25"/>
        <end position="50"/>
    </location>
</feature>
<dbReference type="EMBL" id="KL363232">
    <property type="protein sequence ID" value="KFD52053.1"/>
    <property type="molecule type" value="Genomic_DNA"/>
</dbReference>
<dbReference type="GO" id="GO:0001731">
    <property type="term" value="P:formation of translation preinitiation complex"/>
    <property type="evidence" value="ECO:0007669"/>
    <property type="project" value="TreeGrafter"/>
</dbReference>
<evidence type="ECO:0000313" key="9">
    <source>
        <dbReference type="EMBL" id="KFD65881.1"/>
    </source>
</evidence>
<dbReference type="PANTHER" id="PTHR23001">
    <property type="entry name" value="EUKARYOTIC TRANSLATION INITIATION FACTOR"/>
    <property type="match status" value="1"/>
</dbReference>
<dbReference type="SUPFAM" id="SSF100966">
    <property type="entry name" value="Translation initiation factor 2 beta, aIF2beta, N-terminal domain"/>
    <property type="match status" value="1"/>
</dbReference>
<dbReference type="Proteomes" id="UP000030758">
    <property type="component" value="Unassembled WGS sequence"/>
</dbReference>
<dbReference type="AlphaFoldDB" id="A0A085N8T5"/>
<dbReference type="InterPro" id="IPR002735">
    <property type="entry name" value="Transl_init_fac_IF2/IF5_dom"/>
</dbReference>
<dbReference type="GO" id="GO:0031369">
    <property type="term" value="F:translation initiation factor binding"/>
    <property type="evidence" value="ECO:0007669"/>
    <property type="project" value="TreeGrafter"/>
</dbReference>
<evidence type="ECO:0000256" key="2">
    <source>
        <dbReference type="ARBA" id="ARBA00022540"/>
    </source>
</evidence>
<evidence type="ECO:0000256" key="1">
    <source>
        <dbReference type="ARBA" id="ARBA00010397"/>
    </source>
</evidence>
<dbReference type="SUPFAM" id="SSF75689">
    <property type="entry name" value="Zinc-binding domain of translation initiation factor 2 beta"/>
    <property type="match status" value="1"/>
</dbReference>
<dbReference type="PANTHER" id="PTHR23001:SF3">
    <property type="entry name" value="EUKARYOTIC TRANSLATION INITIATION FACTOR 2 SUBUNIT 2"/>
    <property type="match status" value="1"/>
</dbReference>
<feature type="domain" description="Translation initiation factor IF2/IF5" evidence="7">
    <location>
        <begin position="108"/>
        <end position="217"/>
    </location>
</feature>
<dbReference type="InterPro" id="IPR016190">
    <property type="entry name" value="Transl_init_fac_IF2/IF5_Zn-bd"/>
</dbReference>
<evidence type="ECO:0000313" key="8">
    <source>
        <dbReference type="EMBL" id="KFD52053.1"/>
    </source>
</evidence>
<dbReference type="GO" id="GO:0003729">
    <property type="term" value="F:mRNA binding"/>
    <property type="evidence" value="ECO:0007669"/>
    <property type="project" value="TreeGrafter"/>
</dbReference>
<evidence type="ECO:0000256" key="4">
    <source>
        <dbReference type="ARBA" id="ARBA00040874"/>
    </source>
</evidence>
<evidence type="ECO:0000256" key="5">
    <source>
        <dbReference type="ARBA" id="ARBA00042452"/>
    </source>
</evidence>
<protein>
    <recommendedName>
        <fullName evidence="4">Eukaryotic translation initiation factor 2 subunit 2</fullName>
    </recommendedName>
    <alternativeName>
        <fullName evidence="5">Eukaryotic translation initiation factor 2 subunit beta</fullName>
    </alternativeName>
</protein>
<dbReference type="GO" id="GO:0005850">
    <property type="term" value="C:eukaryotic translation initiation factor 2 complex"/>
    <property type="evidence" value="ECO:0007669"/>
    <property type="project" value="TreeGrafter"/>
</dbReference>
<keyword evidence="2" id="KW-0396">Initiation factor</keyword>
<comment type="similarity">
    <text evidence="1">Belongs to the eIF-2-beta/eIF-5 family.</text>
</comment>
<dbReference type="InterPro" id="IPR016189">
    <property type="entry name" value="Transl_init_fac_IF2/IF5_N"/>
</dbReference>
<name>A0A085N8T5_9BILA</name>
<evidence type="ECO:0000313" key="10">
    <source>
        <dbReference type="Proteomes" id="UP000030764"/>
    </source>
</evidence>
<organism evidence="9">
    <name type="scientific">Trichuris suis</name>
    <name type="common">pig whipworm</name>
    <dbReference type="NCBI Taxonomy" id="68888"/>
    <lineage>
        <taxon>Eukaryota</taxon>
        <taxon>Metazoa</taxon>
        <taxon>Ecdysozoa</taxon>
        <taxon>Nematoda</taxon>
        <taxon>Enoplea</taxon>
        <taxon>Dorylaimia</taxon>
        <taxon>Trichinellida</taxon>
        <taxon>Trichuridae</taxon>
        <taxon>Trichuris</taxon>
    </lineage>
</organism>
<dbReference type="FunFam" id="3.30.30.170:FF:000001">
    <property type="entry name" value="Eukaryotic translation initiation factor 2 subunit"/>
    <property type="match status" value="1"/>
</dbReference>